<dbReference type="AlphaFoldDB" id="A0A090MGT3"/>
<sequence>MPFTTSNSSSSESFTFQQPCSNTPNYICWHRGLNNANDNMMIALVVPWIQWPNNPLDDANAEWPIIRDKARQAVLQWRRVLREKVLGEAHQRHMKITSIILMNSQLRLTVDSLGKGEEHMSLFYGFVADELMEMDEVRDVNMSKSLIKWIGQGDDAYPVVRNFRSRSW</sequence>
<protein>
    <submittedName>
        <fullName evidence="1">WGS project CBMI000000000 data, contig CS3069_c000473</fullName>
    </submittedName>
</protein>
<evidence type="ECO:0000313" key="1">
    <source>
        <dbReference type="EMBL" id="CEG04157.1"/>
    </source>
</evidence>
<name>A0A090MGT3_9HYPO</name>
<gene>
    <name evidence="1" type="ORF">BN850_0022540</name>
</gene>
<comment type="caution">
    <text evidence="1">The sequence shown here is derived from an EMBL/GenBank/DDBJ whole genome shotgun (WGS) entry which is preliminary data.</text>
</comment>
<accession>A0A090MGT3</accession>
<reference evidence="1" key="1">
    <citation type="submission" date="2013-05" db="EMBL/GenBank/DDBJ databases">
        <title>Draft genome sequences of six wheat associated Fusarium spp. isolates.</title>
        <authorList>
            <person name="Moolhuijzen P.M."/>
            <person name="Manners J.M."/>
            <person name="Wilcox S."/>
            <person name="Bellgard M.I."/>
            <person name="Gardiner D.M."/>
        </authorList>
    </citation>
    <scope>NUCLEOTIDE SEQUENCE</scope>
    <source>
        <strain evidence="1">CS3069</strain>
    </source>
</reference>
<organism evidence="1">
    <name type="scientific">Fusarium clavum</name>
    <dbReference type="NCBI Taxonomy" id="2594811"/>
    <lineage>
        <taxon>Eukaryota</taxon>
        <taxon>Fungi</taxon>
        <taxon>Dikarya</taxon>
        <taxon>Ascomycota</taxon>
        <taxon>Pezizomycotina</taxon>
        <taxon>Sordariomycetes</taxon>
        <taxon>Hypocreomycetidae</taxon>
        <taxon>Hypocreales</taxon>
        <taxon>Nectriaceae</taxon>
        <taxon>Fusarium</taxon>
        <taxon>Fusarium incarnatum-equiseti species complex</taxon>
    </lineage>
</organism>
<proteinExistence type="predicted"/>
<dbReference type="EMBL" id="CBMI010000472">
    <property type="protein sequence ID" value="CEG04157.1"/>
    <property type="molecule type" value="Genomic_DNA"/>
</dbReference>